<accession>A0A0J8BDI4</accession>
<evidence type="ECO:0000313" key="4">
    <source>
        <dbReference type="EMBL" id="KMS99409.1"/>
    </source>
</evidence>
<gene>
    <name evidence="4" type="ORF">BVRB_2g045320</name>
</gene>
<dbReference type="OrthoDB" id="696276at2759"/>
<dbReference type="eggNOG" id="KOG4210">
    <property type="taxonomic scope" value="Eukaryota"/>
</dbReference>
<evidence type="ECO:0000256" key="1">
    <source>
        <dbReference type="ARBA" id="ARBA00004123"/>
    </source>
</evidence>
<evidence type="ECO:0000256" key="2">
    <source>
        <dbReference type="ARBA" id="ARBA00023242"/>
    </source>
</evidence>
<comment type="subcellular location">
    <subcellularLocation>
        <location evidence="1">Nucleus</location>
    </subcellularLocation>
</comment>
<feature type="region of interest" description="Disordered" evidence="3">
    <location>
        <begin position="1"/>
        <end position="64"/>
    </location>
</feature>
<dbReference type="InterPro" id="IPR051992">
    <property type="entry name" value="OxStress_Response_Reg"/>
</dbReference>
<organism evidence="4 5">
    <name type="scientific">Beta vulgaris subsp. vulgaris</name>
    <name type="common">Beet</name>
    <dbReference type="NCBI Taxonomy" id="3555"/>
    <lineage>
        <taxon>Eukaryota</taxon>
        <taxon>Viridiplantae</taxon>
        <taxon>Streptophyta</taxon>
        <taxon>Embryophyta</taxon>
        <taxon>Tracheophyta</taxon>
        <taxon>Spermatophyta</taxon>
        <taxon>Magnoliopsida</taxon>
        <taxon>eudicotyledons</taxon>
        <taxon>Gunneridae</taxon>
        <taxon>Pentapetalae</taxon>
        <taxon>Caryophyllales</taxon>
        <taxon>Chenopodiaceae</taxon>
        <taxon>Betoideae</taxon>
        <taxon>Beta</taxon>
    </lineage>
</organism>
<protein>
    <submittedName>
        <fullName evidence="4">Uncharacterized protein</fullName>
    </submittedName>
</protein>
<dbReference type="AlphaFoldDB" id="A0A0J8BDI4"/>
<dbReference type="GO" id="GO:0006950">
    <property type="term" value="P:response to stress"/>
    <property type="evidence" value="ECO:0007669"/>
    <property type="project" value="UniProtKB-ARBA"/>
</dbReference>
<evidence type="ECO:0000256" key="3">
    <source>
        <dbReference type="SAM" id="MobiDB-lite"/>
    </source>
</evidence>
<dbReference type="PANTHER" id="PTHR33172:SF91">
    <property type="entry name" value="PROTEIN OXIDATIVE STRESS 3 LIKE 5"/>
    <property type="match status" value="1"/>
</dbReference>
<dbReference type="PANTHER" id="PTHR33172">
    <property type="entry name" value="OS08G0516900 PROTEIN"/>
    <property type="match status" value="1"/>
</dbReference>
<dbReference type="Gramene" id="KMS99409">
    <property type="protein sequence ID" value="KMS99409"/>
    <property type="gene ID" value="BVRB_2g045320"/>
</dbReference>
<name>A0A0J8BDI4_BETVV</name>
<dbReference type="GO" id="GO:0005634">
    <property type="term" value="C:nucleus"/>
    <property type="evidence" value="ECO:0007669"/>
    <property type="project" value="UniProtKB-SubCell"/>
</dbReference>
<dbReference type="Proteomes" id="UP000035740">
    <property type="component" value="Unassembled WGS sequence"/>
</dbReference>
<reference evidence="4 5" key="1">
    <citation type="journal article" date="2014" name="Nature">
        <title>The genome of the recently domesticated crop plant sugar beet (Beta vulgaris).</title>
        <authorList>
            <person name="Dohm J.C."/>
            <person name="Minoche A.E."/>
            <person name="Holtgrawe D."/>
            <person name="Capella-Gutierrez S."/>
            <person name="Zakrzewski F."/>
            <person name="Tafer H."/>
            <person name="Rupp O."/>
            <person name="Sorensen T.R."/>
            <person name="Stracke R."/>
            <person name="Reinhardt R."/>
            <person name="Goesmann A."/>
            <person name="Kraft T."/>
            <person name="Schulz B."/>
            <person name="Stadler P.F."/>
            <person name="Schmidt T."/>
            <person name="Gabaldon T."/>
            <person name="Lehrach H."/>
            <person name="Weisshaar B."/>
            <person name="Himmelbauer H."/>
        </authorList>
    </citation>
    <scope>NUCLEOTIDE SEQUENCE [LARGE SCALE GENOMIC DNA]</scope>
    <source>
        <tissue evidence="4">Taproot</tissue>
    </source>
</reference>
<proteinExistence type="predicted"/>
<feature type="compositionally biased region" description="Acidic residues" evidence="3">
    <location>
        <begin position="42"/>
        <end position="58"/>
    </location>
</feature>
<keyword evidence="2" id="KW-0539">Nucleus</keyword>
<keyword evidence="5" id="KW-1185">Reference proteome</keyword>
<sequence length="229" mass="25673">MEVMSVVDDVKPGCSRDGTLRRTKLEIQNNEEASTESSSIGEPDDDDDDDVTDDDDEVQSSSSLSCLASLEDSLPIKRGLSKFYAGKSKSFANLTEVKNLKELGKSENPFNKRRRTLMAYNLMFKDDNTDDDHSYNNDHKKKKSGLFYSHSNHISMPLLPLAEEDDDDGDVVDDSSDADDYYSFRASNTHLQQIKEHSYPTVNLPTSSSSTAATTTANHVCYDRFRRNS</sequence>
<evidence type="ECO:0000313" key="5">
    <source>
        <dbReference type="Proteomes" id="UP000035740"/>
    </source>
</evidence>
<dbReference type="EMBL" id="KQ090219">
    <property type="protein sequence ID" value="KMS99409.1"/>
    <property type="molecule type" value="Genomic_DNA"/>
</dbReference>